<evidence type="ECO:0000313" key="2">
    <source>
        <dbReference type="EMBL" id="MDF0592817.1"/>
    </source>
</evidence>
<evidence type="ECO:0000313" key="3">
    <source>
        <dbReference type="Proteomes" id="UP001215956"/>
    </source>
</evidence>
<name>A0ABT5XDR0_9EURY</name>
<dbReference type="EMBL" id="JARFPL010000010">
    <property type="protein sequence ID" value="MDF0592817.1"/>
    <property type="molecule type" value="Genomic_DNA"/>
</dbReference>
<comment type="caution">
    <text evidence="2">The sequence shown here is derived from an EMBL/GenBank/DDBJ whole genome shotgun (WGS) entry which is preliminary data.</text>
</comment>
<accession>A0ABT5XDR0</accession>
<proteinExistence type="predicted"/>
<dbReference type="Pfam" id="PF01629">
    <property type="entry name" value="DUF22"/>
    <property type="match status" value="1"/>
</dbReference>
<dbReference type="Proteomes" id="UP001215956">
    <property type="component" value="Unassembled WGS sequence"/>
</dbReference>
<dbReference type="RefSeq" id="WP_316968524.1">
    <property type="nucleotide sequence ID" value="NZ_JARFPL010000010.1"/>
</dbReference>
<reference evidence="2 3" key="1">
    <citation type="submission" date="2023-03" db="EMBL/GenBank/DDBJ databases">
        <title>Whole genome sequencing of Methanotrichaceae archaeon M04Ac.</title>
        <authorList>
            <person name="Khomyakova M.A."/>
            <person name="Merkel A.Y."/>
            <person name="Slobodkin A.I."/>
        </authorList>
    </citation>
    <scope>NUCLEOTIDE SEQUENCE [LARGE SCALE GENOMIC DNA]</scope>
    <source>
        <strain evidence="2 3">M04Ac</strain>
    </source>
</reference>
<protein>
    <submittedName>
        <fullName evidence="2">DUF22 domain-containing protein</fullName>
    </submittedName>
</protein>
<feature type="domain" description="DUF22" evidence="1">
    <location>
        <begin position="20"/>
        <end position="106"/>
    </location>
</feature>
<dbReference type="InterPro" id="IPR002572">
    <property type="entry name" value="DUF22"/>
</dbReference>
<organism evidence="2 3">
    <name type="scientific">Candidatus Methanocrinis alkalitolerans</name>
    <dbReference type="NCBI Taxonomy" id="3033395"/>
    <lineage>
        <taxon>Archaea</taxon>
        <taxon>Methanobacteriati</taxon>
        <taxon>Methanobacteriota</taxon>
        <taxon>Stenosarchaea group</taxon>
        <taxon>Methanomicrobia</taxon>
        <taxon>Methanotrichales</taxon>
        <taxon>Methanotrichaceae</taxon>
        <taxon>Methanocrinis</taxon>
    </lineage>
</organism>
<gene>
    <name evidence="2" type="ORF">P0O24_04390</name>
</gene>
<keyword evidence="3" id="KW-1185">Reference proteome</keyword>
<sequence>MPVITHRVKKIIEEIDEKAREPFDFALKGICHIDYLIAEEDKDFSSGDAKPVKIKKVVIPRNTILLISPYGRHGIGQVISIGEVIAMPVELDRSADHALFVAGVDGSVKREELIGVMMLIPIIPQIRR</sequence>
<evidence type="ECO:0000259" key="1">
    <source>
        <dbReference type="Pfam" id="PF01629"/>
    </source>
</evidence>